<feature type="transmembrane region" description="Helical" evidence="1">
    <location>
        <begin position="68"/>
        <end position="86"/>
    </location>
</feature>
<dbReference type="PATRIC" id="fig|1398.26.peg.2605"/>
<evidence type="ECO:0000256" key="1">
    <source>
        <dbReference type="SAM" id="Phobius"/>
    </source>
</evidence>
<evidence type="ECO:0000313" key="2">
    <source>
        <dbReference type="EMBL" id="KYC67145.1"/>
    </source>
</evidence>
<feature type="transmembrane region" description="Helical" evidence="1">
    <location>
        <begin position="211"/>
        <end position="234"/>
    </location>
</feature>
<feature type="transmembrane region" description="Helical" evidence="1">
    <location>
        <begin position="45"/>
        <end position="62"/>
    </location>
</feature>
<evidence type="ECO:0000313" key="3">
    <source>
        <dbReference type="Proteomes" id="UP000075288"/>
    </source>
</evidence>
<reference evidence="2 3" key="1">
    <citation type="submission" date="2016-01" db="EMBL/GenBank/DDBJ databases">
        <title>Genome Sequences of Twelve Sporeforming Bacillus Species Isolated from Foods.</title>
        <authorList>
            <person name="Berendsen E.M."/>
            <person name="Wells-Bennik M.H."/>
            <person name="Krawcyk A.O."/>
            <person name="De Jong A."/>
            <person name="Holsappel S."/>
            <person name="Eijlander R.T."/>
            <person name="Kuipers O.P."/>
        </authorList>
    </citation>
    <scope>NUCLEOTIDE SEQUENCE [LARGE SCALE GENOMIC DNA]</scope>
    <source>
        <strain evidence="2 3">B4098</strain>
    </source>
</reference>
<gene>
    <name evidence="2" type="ORF">B4098_1351</name>
</gene>
<feature type="transmembrane region" description="Helical" evidence="1">
    <location>
        <begin position="284"/>
        <end position="303"/>
    </location>
</feature>
<dbReference type="PANTHER" id="PTHR41324">
    <property type="entry name" value="MEMBRANE PROTEIN-RELATED"/>
    <property type="match status" value="1"/>
</dbReference>
<evidence type="ECO:0008006" key="4">
    <source>
        <dbReference type="Google" id="ProtNLM"/>
    </source>
</evidence>
<feature type="transmembrane region" description="Helical" evidence="1">
    <location>
        <begin position="315"/>
        <end position="344"/>
    </location>
</feature>
<dbReference type="Proteomes" id="UP000075288">
    <property type="component" value="Unassembled WGS sequence"/>
</dbReference>
<keyword evidence="1" id="KW-0812">Transmembrane</keyword>
<protein>
    <recommendedName>
        <fullName evidence="4">DUF2232 domain-containing protein</fullName>
    </recommendedName>
</protein>
<feature type="transmembrane region" description="Helical" evidence="1">
    <location>
        <begin position="93"/>
        <end position="125"/>
    </location>
</feature>
<dbReference type="PANTHER" id="PTHR41324:SF1">
    <property type="entry name" value="DUF2232 DOMAIN-CONTAINING PROTEIN"/>
    <property type="match status" value="1"/>
</dbReference>
<organism evidence="2 3">
    <name type="scientific">Heyndrickxia coagulans</name>
    <name type="common">Weizmannia coagulans</name>
    <dbReference type="NCBI Taxonomy" id="1398"/>
    <lineage>
        <taxon>Bacteria</taxon>
        <taxon>Bacillati</taxon>
        <taxon>Bacillota</taxon>
        <taxon>Bacilli</taxon>
        <taxon>Bacillales</taxon>
        <taxon>Bacillaceae</taxon>
        <taxon>Heyndrickxia</taxon>
    </lineage>
</organism>
<dbReference type="Pfam" id="PF09991">
    <property type="entry name" value="DUF2232"/>
    <property type="match status" value="1"/>
</dbReference>
<proteinExistence type="predicted"/>
<dbReference type="AlphaFoldDB" id="A0A150KC15"/>
<feature type="transmembrane region" description="Helical" evidence="1">
    <location>
        <begin position="137"/>
        <end position="159"/>
    </location>
</feature>
<feature type="transmembrane region" description="Helical" evidence="1">
    <location>
        <begin position="6"/>
        <end position="24"/>
    </location>
</feature>
<name>A0A150KC15_HEYCO</name>
<keyword evidence="1" id="KW-1133">Transmembrane helix</keyword>
<accession>A0A150KC15</accession>
<comment type="caution">
    <text evidence="2">The sequence shown here is derived from an EMBL/GenBank/DDBJ whole genome shotgun (WGS) entry which is preliminary data.</text>
</comment>
<keyword evidence="1" id="KW-0472">Membrane</keyword>
<feature type="transmembrane region" description="Helical" evidence="1">
    <location>
        <begin position="254"/>
        <end position="272"/>
    </location>
</feature>
<dbReference type="InterPro" id="IPR018710">
    <property type="entry name" value="DUF2232"/>
</dbReference>
<dbReference type="EMBL" id="LQYG01000002">
    <property type="protein sequence ID" value="KYC67145.1"/>
    <property type="molecule type" value="Genomic_DNA"/>
</dbReference>
<sequence length="352" mass="39420">MKKDTLFSGCLFSFHYLFASWMGYGKMRGNDGFFEGSMRVKKTRMLTEGAMLAAVFGVMLLVALHVPVIRIIVLVFLPLPFILFCAKYPLRSILVFCLVCLLVSAIMGTVMAIPMAVFFGCIGFVMGYAIQLKKSKLFIYIATSLAFLAVTIIGLFAALKLFHLNIIAENLNIMQQSIEQSKSLVNSLGEPQAYEDRFAQMADAASQMYSVYLPSLLLLSAFIAVLVLISVDFPIAKRFGVPVPSFPPFREMRLPGNILWYFILAMAANLLMRGDTGSFFAKAVLNLMLIFQILILLQGYAFISFVSHEKKWPKGLLAIAVILSIMFSPLLYLVMIFGIMDLGFDFRRMIQK</sequence>